<evidence type="ECO:0000259" key="2">
    <source>
        <dbReference type="Pfam" id="PF00561"/>
    </source>
</evidence>
<accession>A0A7W9A447</accession>
<dbReference type="InterPro" id="IPR029058">
    <property type="entry name" value="AB_hydrolase_fold"/>
</dbReference>
<dbReference type="NCBIfam" id="NF006449">
    <property type="entry name" value="PRK08775.1"/>
    <property type="match status" value="1"/>
</dbReference>
<dbReference type="InterPro" id="IPR000073">
    <property type="entry name" value="AB_hydrolase_1"/>
</dbReference>
<name>A0A7W9A447_9CAUL</name>
<keyword evidence="3" id="KW-0012">Acyltransferase</keyword>
<dbReference type="EC" id="2.3.1.31" evidence="3"/>
<dbReference type="Pfam" id="PF00561">
    <property type="entry name" value="Abhydrolase_1"/>
    <property type="match status" value="1"/>
</dbReference>
<dbReference type="EMBL" id="JACIJB010000006">
    <property type="protein sequence ID" value="MBB5660963.1"/>
    <property type="molecule type" value="Genomic_DNA"/>
</dbReference>
<organism evidence="3 4">
    <name type="scientific">Brevundimonas halotolerans</name>
    <dbReference type="NCBI Taxonomy" id="69670"/>
    <lineage>
        <taxon>Bacteria</taxon>
        <taxon>Pseudomonadati</taxon>
        <taxon>Pseudomonadota</taxon>
        <taxon>Alphaproteobacteria</taxon>
        <taxon>Caulobacterales</taxon>
        <taxon>Caulobacteraceae</taxon>
        <taxon>Brevundimonas</taxon>
    </lineage>
</organism>
<proteinExistence type="predicted"/>
<dbReference type="GO" id="GO:0004414">
    <property type="term" value="F:homoserine O-acetyltransferase activity"/>
    <property type="evidence" value="ECO:0007669"/>
    <property type="project" value="UniProtKB-EC"/>
</dbReference>
<feature type="domain" description="AB hydrolase-1" evidence="2">
    <location>
        <begin position="67"/>
        <end position="294"/>
    </location>
</feature>
<evidence type="ECO:0000313" key="4">
    <source>
        <dbReference type="Proteomes" id="UP000548978"/>
    </source>
</evidence>
<dbReference type="AlphaFoldDB" id="A0A7W9A447"/>
<comment type="caution">
    <text evidence="3">The sequence shown here is derived from an EMBL/GenBank/DDBJ whole genome shotgun (WGS) entry which is preliminary data.</text>
</comment>
<dbReference type="Proteomes" id="UP000548978">
    <property type="component" value="Unassembled WGS sequence"/>
</dbReference>
<dbReference type="Gene3D" id="3.40.50.1820">
    <property type="entry name" value="alpha/beta hydrolase"/>
    <property type="match status" value="1"/>
</dbReference>
<sequence length="320" mass="34502">MPLPGFCLSDGQPLTDTTMRLRRFGPDRAPVLVVLGGISSDRRVADVGDGRPAWWPRIVRPGGPVDLNRYQVLGLDLLPGPAEERIRTLTPADQARAVAIALDHLGIPRLEAVIGASYGGMVGLAFASLFPERLKQLIAISAPHRPATHATALRGIQRRILAFGIETGRPAEAVALARELAMTTYRTPKELNLRFGQDATPEAAGQPYAVCDYLKARGRAYVPRMTAERWISLSDSLDRHRVEPKAVTVPTTLLGFTSDQLVPISDLNALAERLPNLRACVRAPSLYGHDGFLKEEAVVADLIASALAAPLSCCLSELAA</sequence>
<keyword evidence="4" id="KW-1185">Reference proteome</keyword>
<dbReference type="GO" id="GO:0009086">
    <property type="term" value="P:methionine biosynthetic process"/>
    <property type="evidence" value="ECO:0007669"/>
    <property type="project" value="TreeGrafter"/>
</dbReference>
<keyword evidence="1 3" id="KW-0808">Transferase</keyword>
<dbReference type="PANTHER" id="PTHR32268">
    <property type="entry name" value="HOMOSERINE O-ACETYLTRANSFERASE"/>
    <property type="match status" value="1"/>
</dbReference>
<dbReference type="PANTHER" id="PTHR32268:SF11">
    <property type="entry name" value="HOMOSERINE O-ACETYLTRANSFERASE"/>
    <property type="match status" value="1"/>
</dbReference>
<dbReference type="SUPFAM" id="SSF53474">
    <property type="entry name" value="alpha/beta-Hydrolases"/>
    <property type="match status" value="1"/>
</dbReference>
<protein>
    <submittedName>
        <fullName evidence="3">Homoserine O-acetyltransferase</fullName>
        <ecNumber evidence="3">2.3.1.31</ecNumber>
    </submittedName>
</protein>
<evidence type="ECO:0000256" key="1">
    <source>
        <dbReference type="ARBA" id="ARBA00022679"/>
    </source>
</evidence>
<dbReference type="GO" id="GO:0009092">
    <property type="term" value="P:homoserine metabolic process"/>
    <property type="evidence" value="ECO:0007669"/>
    <property type="project" value="TreeGrafter"/>
</dbReference>
<reference evidence="3 4" key="1">
    <citation type="submission" date="2020-08" db="EMBL/GenBank/DDBJ databases">
        <title>Genomic Encyclopedia of Type Strains, Phase IV (KMG-IV): sequencing the most valuable type-strain genomes for metagenomic binning, comparative biology and taxonomic classification.</title>
        <authorList>
            <person name="Goeker M."/>
        </authorList>
    </citation>
    <scope>NUCLEOTIDE SEQUENCE [LARGE SCALE GENOMIC DNA]</scope>
    <source>
        <strain evidence="3 4">DSM 24448</strain>
    </source>
</reference>
<gene>
    <name evidence="3" type="ORF">FHS65_001716</name>
</gene>
<dbReference type="RefSeq" id="WP_164461912.1">
    <property type="nucleotide sequence ID" value="NZ_JACIJB010000006.1"/>
</dbReference>
<evidence type="ECO:0000313" key="3">
    <source>
        <dbReference type="EMBL" id="MBB5660963.1"/>
    </source>
</evidence>
<dbReference type="InterPro" id="IPR008220">
    <property type="entry name" value="HAT_MetX-like"/>
</dbReference>